<dbReference type="Proteomes" id="UP000077202">
    <property type="component" value="Unassembled WGS sequence"/>
</dbReference>
<feature type="transmembrane region" description="Helical" evidence="1">
    <location>
        <begin position="149"/>
        <end position="169"/>
    </location>
</feature>
<comment type="caution">
    <text evidence="2">The sequence shown here is derived from an EMBL/GenBank/DDBJ whole genome shotgun (WGS) entry which is preliminary data.</text>
</comment>
<feature type="transmembrane region" description="Helical" evidence="1">
    <location>
        <begin position="233"/>
        <end position="253"/>
    </location>
</feature>
<evidence type="ECO:0000313" key="2">
    <source>
        <dbReference type="EMBL" id="OAE31643.1"/>
    </source>
</evidence>
<keyword evidence="1" id="KW-1133">Transmembrane helix</keyword>
<keyword evidence="1" id="KW-0472">Membrane</keyword>
<evidence type="ECO:0000313" key="3">
    <source>
        <dbReference type="Proteomes" id="UP000077202"/>
    </source>
</evidence>
<dbReference type="PANTHER" id="PTHR36774:SF1">
    <property type="entry name" value="INSULIN-INDUCED PROTEIN"/>
    <property type="match status" value="1"/>
</dbReference>
<reference evidence="2" key="1">
    <citation type="submission" date="2016-03" db="EMBL/GenBank/DDBJ databases">
        <title>Mechanisms controlling the formation of the plant cell surface in tip-growing cells are functionally conserved among land plants.</title>
        <authorList>
            <person name="Honkanen S."/>
            <person name="Jones V.A."/>
            <person name="Morieri G."/>
            <person name="Champion C."/>
            <person name="Hetherington A.J."/>
            <person name="Kelly S."/>
            <person name="Saint-Marcoux D."/>
            <person name="Proust H."/>
            <person name="Prescott H."/>
            <person name="Dolan L."/>
        </authorList>
    </citation>
    <scope>NUCLEOTIDE SEQUENCE [LARGE SCALE GENOMIC DNA]</scope>
    <source>
        <tissue evidence="2">Whole gametophyte</tissue>
    </source>
</reference>
<organism evidence="2 3">
    <name type="scientific">Marchantia polymorpha subsp. ruderalis</name>
    <dbReference type="NCBI Taxonomy" id="1480154"/>
    <lineage>
        <taxon>Eukaryota</taxon>
        <taxon>Viridiplantae</taxon>
        <taxon>Streptophyta</taxon>
        <taxon>Embryophyta</taxon>
        <taxon>Marchantiophyta</taxon>
        <taxon>Marchantiopsida</taxon>
        <taxon>Marchantiidae</taxon>
        <taxon>Marchantiales</taxon>
        <taxon>Marchantiaceae</taxon>
        <taxon>Marchantia</taxon>
    </lineage>
</organism>
<dbReference type="PANTHER" id="PTHR36774">
    <property type="entry name" value="INSULIN-INDUCED PROTEIN"/>
    <property type="match status" value="1"/>
</dbReference>
<proteinExistence type="predicted"/>
<dbReference type="EMBL" id="LVLJ01000986">
    <property type="protein sequence ID" value="OAE31643.1"/>
    <property type="molecule type" value="Genomic_DNA"/>
</dbReference>
<sequence length="306" mass="33691">MQPRMCSGLCSDRPLGKQLVCSSSLRARAPFSGTASSAKWRASIWRSRRALCLGSPMGLSIRRGPRPRDLGVRCASQKEEDRTGFEGVASVPDVTDTEGILPPNWPTVGLALFGLGFLLGPPLDGLHSRVQLQIYDVAAVDILGLKTSLWVPPLLGVFYAVVGLIQLALDRSLAPRDTIPKADLRKVITSFLTLSLLLELSAEMYKAGVPYNIEAYILFGLAELNWLLLENTWWGFALACFVGVVCPLAEIPILKLFDLWHYPKANLSIFGVGVITWVVCCYFFYTPFIGNLARWLSQELKKGSSD</sequence>
<protein>
    <submittedName>
        <fullName evidence="2">Uncharacterized protein</fullName>
    </submittedName>
</protein>
<name>A0A176WG99_MARPO</name>
<keyword evidence="3" id="KW-1185">Reference proteome</keyword>
<accession>A0A176WG99</accession>
<dbReference type="AlphaFoldDB" id="A0A176WG99"/>
<evidence type="ECO:0000256" key="1">
    <source>
        <dbReference type="SAM" id="Phobius"/>
    </source>
</evidence>
<keyword evidence="1" id="KW-0812">Transmembrane</keyword>
<gene>
    <name evidence="2" type="ORF">AXG93_3384s1170</name>
</gene>
<feature type="transmembrane region" description="Helical" evidence="1">
    <location>
        <begin position="265"/>
        <end position="285"/>
    </location>
</feature>